<feature type="domain" description="Major facilitator superfamily (MFS) profile" evidence="10">
    <location>
        <begin position="12"/>
        <end position="412"/>
    </location>
</feature>
<dbReference type="GO" id="GO:0005886">
    <property type="term" value="C:plasma membrane"/>
    <property type="evidence" value="ECO:0007669"/>
    <property type="project" value="UniProtKB-SubCell"/>
</dbReference>
<name>A0A2B8BE84_9PROT</name>
<feature type="transmembrane region" description="Helical" evidence="9">
    <location>
        <begin position="271"/>
        <end position="289"/>
    </location>
</feature>
<feature type="transmembrane region" description="Helical" evidence="9">
    <location>
        <begin position="389"/>
        <end position="408"/>
    </location>
</feature>
<dbReference type="GO" id="GO:0015293">
    <property type="term" value="F:symporter activity"/>
    <property type="evidence" value="ECO:0007669"/>
    <property type="project" value="UniProtKB-KW"/>
</dbReference>
<comment type="similarity">
    <text evidence="2">Belongs to the major facilitator superfamily. Metabolite:H+ Symporter (MHS) family (TC 2.A.1.6) family.</text>
</comment>
<evidence type="ECO:0000256" key="4">
    <source>
        <dbReference type="ARBA" id="ARBA00022475"/>
    </source>
</evidence>
<feature type="transmembrane region" description="Helical" evidence="9">
    <location>
        <begin position="301"/>
        <end position="319"/>
    </location>
</feature>
<keyword evidence="7 9" id="KW-1133">Transmembrane helix</keyword>
<evidence type="ECO:0000256" key="6">
    <source>
        <dbReference type="ARBA" id="ARBA00022847"/>
    </source>
</evidence>
<dbReference type="Proteomes" id="UP000225379">
    <property type="component" value="Unassembled WGS sequence"/>
</dbReference>
<evidence type="ECO:0000256" key="7">
    <source>
        <dbReference type="ARBA" id="ARBA00022989"/>
    </source>
</evidence>
<feature type="transmembrane region" description="Helical" evidence="9">
    <location>
        <begin position="325"/>
        <end position="346"/>
    </location>
</feature>
<dbReference type="InterPro" id="IPR005829">
    <property type="entry name" value="Sugar_transporter_CS"/>
</dbReference>
<dbReference type="RefSeq" id="WP_098737180.1">
    <property type="nucleotide sequence ID" value="NZ_PDKW01000041.1"/>
</dbReference>
<evidence type="ECO:0000313" key="12">
    <source>
        <dbReference type="Proteomes" id="UP000225379"/>
    </source>
</evidence>
<evidence type="ECO:0000256" key="1">
    <source>
        <dbReference type="ARBA" id="ARBA00004651"/>
    </source>
</evidence>
<keyword evidence="3" id="KW-0813">Transport</keyword>
<reference evidence="12" key="1">
    <citation type="submission" date="2017-10" db="EMBL/GenBank/DDBJ databases">
        <authorList>
            <person name="Kravchenko I.K."/>
            <person name="Grouzdev D.S."/>
        </authorList>
    </citation>
    <scope>NUCLEOTIDE SEQUENCE [LARGE SCALE GENOMIC DNA]</scope>
    <source>
        <strain evidence="12">B2</strain>
    </source>
</reference>
<evidence type="ECO:0000256" key="9">
    <source>
        <dbReference type="SAM" id="Phobius"/>
    </source>
</evidence>
<dbReference type="PANTHER" id="PTHR43528:SF1">
    <property type="entry name" value="ALPHA-KETOGLUTARATE PERMEASE"/>
    <property type="match status" value="1"/>
</dbReference>
<dbReference type="PANTHER" id="PTHR43528">
    <property type="entry name" value="ALPHA-KETOGLUTARATE PERMEASE"/>
    <property type="match status" value="1"/>
</dbReference>
<dbReference type="PROSITE" id="PS00217">
    <property type="entry name" value="SUGAR_TRANSPORT_2"/>
    <property type="match status" value="1"/>
</dbReference>
<dbReference type="InterPro" id="IPR020846">
    <property type="entry name" value="MFS_dom"/>
</dbReference>
<evidence type="ECO:0000256" key="8">
    <source>
        <dbReference type="ARBA" id="ARBA00023136"/>
    </source>
</evidence>
<proteinExistence type="inferred from homology"/>
<protein>
    <submittedName>
        <fullName evidence="11">MFS transporter</fullName>
    </submittedName>
</protein>
<organism evidence="11 12">
    <name type="scientific">Azospirillum palustre</name>
    <dbReference type="NCBI Taxonomy" id="2044885"/>
    <lineage>
        <taxon>Bacteria</taxon>
        <taxon>Pseudomonadati</taxon>
        <taxon>Pseudomonadota</taxon>
        <taxon>Alphaproteobacteria</taxon>
        <taxon>Rhodospirillales</taxon>
        <taxon>Azospirillaceae</taxon>
        <taxon>Azospirillum</taxon>
    </lineage>
</organism>
<comment type="caution">
    <text evidence="11">The sequence shown here is derived from an EMBL/GenBank/DDBJ whole genome shotgun (WGS) entry which is preliminary data.</text>
</comment>
<evidence type="ECO:0000256" key="5">
    <source>
        <dbReference type="ARBA" id="ARBA00022692"/>
    </source>
</evidence>
<feature type="transmembrane region" description="Helical" evidence="9">
    <location>
        <begin position="149"/>
        <end position="172"/>
    </location>
</feature>
<accession>A0A2B8BE84</accession>
<dbReference type="InterPro" id="IPR036259">
    <property type="entry name" value="MFS_trans_sf"/>
</dbReference>
<feature type="transmembrane region" description="Helical" evidence="9">
    <location>
        <begin position="84"/>
        <end position="103"/>
    </location>
</feature>
<feature type="transmembrane region" description="Helical" evidence="9">
    <location>
        <begin position="358"/>
        <end position="377"/>
    </location>
</feature>
<gene>
    <name evidence="11" type="ORF">CRT60_14740</name>
</gene>
<feature type="transmembrane region" description="Helical" evidence="9">
    <location>
        <begin position="184"/>
        <end position="202"/>
    </location>
</feature>
<dbReference type="OrthoDB" id="9783227at2"/>
<comment type="subcellular location">
    <subcellularLocation>
        <location evidence="1">Cell membrane</location>
        <topology evidence="1">Multi-pass membrane protein</topology>
    </subcellularLocation>
</comment>
<feature type="transmembrane region" description="Helical" evidence="9">
    <location>
        <begin position="21"/>
        <end position="38"/>
    </location>
</feature>
<feature type="transmembrane region" description="Helical" evidence="9">
    <location>
        <begin position="50"/>
        <end position="72"/>
    </location>
</feature>
<keyword evidence="6" id="KW-0769">Symport</keyword>
<sequence>MKQTKNATNWRSLSAISVGNALEWFDWTLYATFSVYLANNLFDKSDSRSAMLSTLAVFAAGFFARPVGGLVFGRLGDRLGRKGVLVATMLLLAFSSLGIALIPTYENSGLFSSFTLLVFRMFQGLAHGGETGVSYTYVAEIAPRRHRGLWSSCVYAGVIVGVIAATLVAAALTALLDAGAMNSYGWRIGFAIGGVLGIYAIFMRKSVEESRVFEQQEKVAEKKLSRGDMFRIARNLVMLNCTTNVAYYTWVTFAPATAISNGMDPGGAYRASLIAMALCVFWLPVCGMISDRFGRKPVMVAWGLSVVALTYPIATMVTTEPHTLFFAQLMALGAWGLIASIFPAVLSEQVPTQARAQGVGFVSSVSVAIFGGTAPYLNAYLTDIGQQNLYHYYVMFLGLVAIAAGLIIRETAGVDLAEIGTSSARADGTEIGGSNMHATELAER</sequence>
<feature type="transmembrane region" description="Helical" evidence="9">
    <location>
        <begin position="109"/>
        <end position="128"/>
    </location>
</feature>
<dbReference type="PROSITE" id="PS50850">
    <property type="entry name" value="MFS"/>
    <property type="match status" value="1"/>
</dbReference>
<dbReference type="AlphaFoldDB" id="A0A2B8BE84"/>
<evidence type="ECO:0000256" key="2">
    <source>
        <dbReference type="ARBA" id="ARBA00008240"/>
    </source>
</evidence>
<dbReference type="Pfam" id="PF07690">
    <property type="entry name" value="MFS_1"/>
    <property type="match status" value="1"/>
</dbReference>
<dbReference type="SUPFAM" id="SSF103473">
    <property type="entry name" value="MFS general substrate transporter"/>
    <property type="match status" value="1"/>
</dbReference>
<keyword evidence="5 9" id="KW-0812">Transmembrane</keyword>
<dbReference type="Gene3D" id="1.20.1250.20">
    <property type="entry name" value="MFS general substrate transporter like domains"/>
    <property type="match status" value="2"/>
</dbReference>
<dbReference type="InterPro" id="IPR011701">
    <property type="entry name" value="MFS"/>
</dbReference>
<keyword evidence="8 9" id="KW-0472">Membrane</keyword>
<dbReference type="EMBL" id="PDKW01000041">
    <property type="protein sequence ID" value="PGH56215.1"/>
    <property type="molecule type" value="Genomic_DNA"/>
</dbReference>
<keyword evidence="4" id="KW-1003">Cell membrane</keyword>
<evidence type="ECO:0000259" key="10">
    <source>
        <dbReference type="PROSITE" id="PS50850"/>
    </source>
</evidence>
<dbReference type="InterPro" id="IPR051084">
    <property type="entry name" value="H+-coupled_symporters"/>
</dbReference>
<evidence type="ECO:0000256" key="3">
    <source>
        <dbReference type="ARBA" id="ARBA00022448"/>
    </source>
</evidence>
<evidence type="ECO:0000313" key="11">
    <source>
        <dbReference type="EMBL" id="PGH56215.1"/>
    </source>
</evidence>
<keyword evidence="12" id="KW-1185">Reference proteome</keyword>
<feature type="transmembrane region" description="Helical" evidence="9">
    <location>
        <begin position="232"/>
        <end position="251"/>
    </location>
</feature>